<protein>
    <recommendedName>
        <fullName evidence="1">MACPF domain-containing protein</fullName>
    </recommendedName>
</protein>
<evidence type="ECO:0000313" key="3">
    <source>
        <dbReference type="Proteomes" id="UP000297861"/>
    </source>
</evidence>
<keyword evidence="3" id="KW-1185">Reference proteome</keyword>
<dbReference type="PROSITE" id="PS51257">
    <property type="entry name" value="PROKAR_LIPOPROTEIN"/>
    <property type="match status" value="1"/>
</dbReference>
<accession>A0A4Y8KUZ8</accession>
<evidence type="ECO:0000313" key="2">
    <source>
        <dbReference type="EMBL" id="TFD93138.1"/>
    </source>
</evidence>
<feature type="domain" description="MACPF" evidence="1">
    <location>
        <begin position="12"/>
        <end position="340"/>
    </location>
</feature>
<sequence length="464" mass="52705">MKKLFYLLFICILSSCSSEESISSIEENDINLSSLRVSVHSKYKSLGWGIDLTGDYLKLDAVKAPVIDVDKFERDFSSRIISRESERYSYSNNFYGNNATEYVKSIDASLNGDFGAKIGEKDKEKFSKTISGNFSSKQSYASNYTFVGKDECIEVGKAYFVEKNVEVLQKYLDSGFLYSLSQNSASTIVSEYGTHVLLDITLGGKLSLLYRSEVVKTTKETTAKAGFSLVLSNFGLGGSGSVNTLLINNNTNAFLYAQSSGGSKSISESWDFNNGPLKSVSTSEWNSSVNFANCVVLKIQKAVPIYDLIADVTKKAQVKAVVEKYMEDRQLEILTPMHRYWSAGLRDHMYLVNRDDTAHEKWYVYEGIEFYGYNEQLPGTVPLYRYWSADLRDHMYKIVMDNNTKYKYEGIECYVYKKAEENTVPVYGYWSSKLRDHMYKISKDNNSKYAYEGIQFYAYPGNIK</sequence>
<dbReference type="InterPro" id="IPR043708">
    <property type="entry name" value="DUF5648"/>
</dbReference>
<name>A0A4Y8KUZ8_9BACT</name>
<dbReference type="AlphaFoldDB" id="A0A4Y8KUZ8"/>
<dbReference type="Pfam" id="PF18885">
    <property type="entry name" value="DUF5648"/>
    <property type="match status" value="2"/>
</dbReference>
<dbReference type="EMBL" id="SOML01000014">
    <property type="protein sequence ID" value="TFD93138.1"/>
    <property type="molecule type" value="Genomic_DNA"/>
</dbReference>
<reference evidence="2 3" key="1">
    <citation type="submission" date="2019-03" db="EMBL/GenBank/DDBJ databases">
        <title>San Antonio Military Medical Center submission to MRSN (WRAIR), pending publication.</title>
        <authorList>
            <person name="Blyth D.M."/>
            <person name="Mccarthy S.L."/>
            <person name="Schall S.E."/>
            <person name="Stam J.A."/>
            <person name="Ong A.C."/>
            <person name="Mcgann P.T."/>
        </authorList>
    </citation>
    <scope>NUCLEOTIDE SEQUENCE [LARGE SCALE GENOMIC DNA]</scope>
    <source>
        <strain evidence="2 3">MRSN571793</strain>
    </source>
</reference>
<proteinExistence type="predicted"/>
<gene>
    <name evidence="2" type="ORF">E2605_17755</name>
</gene>
<dbReference type="Pfam" id="PF01823">
    <property type="entry name" value="MACPF"/>
    <property type="match status" value="1"/>
</dbReference>
<dbReference type="PROSITE" id="PS51412">
    <property type="entry name" value="MACPF_2"/>
    <property type="match status" value="1"/>
</dbReference>
<dbReference type="InterPro" id="IPR020864">
    <property type="entry name" value="MACPF"/>
</dbReference>
<evidence type="ECO:0000259" key="1">
    <source>
        <dbReference type="PROSITE" id="PS51412"/>
    </source>
</evidence>
<comment type="caution">
    <text evidence="2">The sequence shown here is derived from an EMBL/GenBank/DDBJ whole genome shotgun (WGS) entry which is preliminary data.</text>
</comment>
<dbReference type="RefSeq" id="WP_134437406.1">
    <property type="nucleotide sequence ID" value="NZ_SOML01000014.1"/>
</dbReference>
<organism evidence="2 3">
    <name type="scientific">Dysgonomonas capnocytophagoides</name>
    <dbReference type="NCBI Taxonomy" id="45254"/>
    <lineage>
        <taxon>Bacteria</taxon>
        <taxon>Pseudomonadati</taxon>
        <taxon>Bacteroidota</taxon>
        <taxon>Bacteroidia</taxon>
        <taxon>Bacteroidales</taxon>
        <taxon>Dysgonomonadaceae</taxon>
        <taxon>Dysgonomonas</taxon>
    </lineage>
</organism>
<dbReference type="OrthoDB" id="1038436at2"/>
<dbReference type="Proteomes" id="UP000297861">
    <property type="component" value="Unassembled WGS sequence"/>
</dbReference>